<accession>A0A9D4CG93</accession>
<dbReference type="Proteomes" id="UP000828390">
    <property type="component" value="Unassembled WGS sequence"/>
</dbReference>
<dbReference type="EMBL" id="JAIWYP010000012">
    <property type="protein sequence ID" value="KAH3724126.1"/>
    <property type="molecule type" value="Genomic_DNA"/>
</dbReference>
<name>A0A9D4CG93_DREPO</name>
<organism evidence="1 2">
    <name type="scientific">Dreissena polymorpha</name>
    <name type="common">Zebra mussel</name>
    <name type="synonym">Mytilus polymorpha</name>
    <dbReference type="NCBI Taxonomy" id="45954"/>
    <lineage>
        <taxon>Eukaryota</taxon>
        <taxon>Metazoa</taxon>
        <taxon>Spiralia</taxon>
        <taxon>Lophotrochozoa</taxon>
        <taxon>Mollusca</taxon>
        <taxon>Bivalvia</taxon>
        <taxon>Autobranchia</taxon>
        <taxon>Heteroconchia</taxon>
        <taxon>Euheterodonta</taxon>
        <taxon>Imparidentia</taxon>
        <taxon>Neoheterodontei</taxon>
        <taxon>Myida</taxon>
        <taxon>Dreissenoidea</taxon>
        <taxon>Dreissenidae</taxon>
        <taxon>Dreissena</taxon>
    </lineage>
</organism>
<evidence type="ECO:0000313" key="1">
    <source>
        <dbReference type="EMBL" id="KAH3724126.1"/>
    </source>
</evidence>
<keyword evidence="2" id="KW-1185">Reference proteome</keyword>
<evidence type="ECO:0000313" key="2">
    <source>
        <dbReference type="Proteomes" id="UP000828390"/>
    </source>
</evidence>
<reference evidence="1" key="1">
    <citation type="journal article" date="2019" name="bioRxiv">
        <title>The Genome of the Zebra Mussel, Dreissena polymorpha: A Resource for Invasive Species Research.</title>
        <authorList>
            <person name="McCartney M.A."/>
            <person name="Auch B."/>
            <person name="Kono T."/>
            <person name="Mallez S."/>
            <person name="Zhang Y."/>
            <person name="Obille A."/>
            <person name="Becker A."/>
            <person name="Abrahante J.E."/>
            <person name="Garbe J."/>
            <person name="Badalamenti J.P."/>
            <person name="Herman A."/>
            <person name="Mangelson H."/>
            <person name="Liachko I."/>
            <person name="Sullivan S."/>
            <person name="Sone E.D."/>
            <person name="Koren S."/>
            <person name="Silverstein K.A.T."/>
            <person name="Beckman K.B."/>
            <person name="Gohl D.M."/>
        </authorList>
    </citation>
    <scope>NUCLEOTIDE SEQUENCE</scope>
    <source>
        <strain evidence="1">Duluth1</strain>
        <tissue evidence="1">Whole animal</tissue>
    </source>
</reference>
<proteinExistence type="predicted"/>
<reference evidence="1" key="2">
    <citation type="submission" date="2020-11" db="EMBL/GenBank/DDBJ databases">
        <authorList>
            <person name="McCartney M.A."/>
            <person name="Auch B."/>
            <person name="Kono T."/>
            <person name="Mallez S."/>
            <person name="Becker A."/>
            <person name="Gohl D.M."/>
            <person name="Silverstein K.A.T."/>
            <person name="Koren S."/>
            <person name="Bechman K.B."/>
            <person name="Herman A."/>
            <person name="Abrahante J.E."/>
            <person name="Garbe J."/>
        </authorList>
    </citation>
    <scope>NUCLEOTIDE SEQUENCE</scope>
    <source>
        <strain evidence="1">Duluth1</strain>
        <tissue evidence="1">Whole animal</tissue>
    </source>
</reference>
<dbReference type="AlphaFoldDB" id="A0A9D4CG93"/>
<protein>
    <submittedName>
        <fullName evidence="1">Uncharacterized protein</fullName>
    </submittedName>
</protein>
<comment type="caution">
    <text evidence="1">The sequence shown here is derived from an EMBL/GenBank/DDBJ whole genome shotgun (WGS) entry which is preliminary data.</text>
</comment>
<gene>
    <name evidence="1" type="ORF">DPMN_049936</name>
</gene>
<sequence>MTSDCAHSFGHFFSSQIFWHSAVNAAVVGSPPCLISSVGTCPLPKVFLPLDLALPHPPVPQVWAYFRRSGLGSF</sequence>